<dbReference type="Gene3D" id="3.40.50.360">
    <property type="match status" value="1"/>
</dbReference>
<dbReference type="OrthoDB" id="2112290at2"/>
<dbReference type="AlphaFoldDB" id="B8CZ39"/>
<dbReference type="KEGG" id="hor:Hore_18090"/>
<dbReference type="STRING" id="373903.Hore_18090"/>
<protein>
    <recommendedName>
        <fullName evidence="1">Flavodoxin-like domain-containing protein</fullName>
    </recommendedName>
</protein>
<dbReference type="HOGENOM" id="CLU_1903792_0_0_9"/>
<dbReference type="EMBL" id="CP001098">
    <property type="protein sequence ID" value="ACL70558.1"/>
    <property type="molecule type" value="Genomic_DNA"/>
</dbReference>
<accession>B8CZ39</accession>
<dbReference type="InterPro" id="IPR008254">
    <property type="entry name" value="Flavodoxin/NO_synth"/>
</dbReference>
<dbReference type="Proteomes" id="UP000000719">
    <property type="component" value="Chromosome"/>
</dbReference>
<evidence type="ECO:0000313" key="2">
    <source>
        <dbReference type="EMBL" id="ACL70558.1"/>
    </source>
</evidence>
<dbReference type="SUPFAM" id="SSF52218">
    <property type="entry name" value="Flavoproteins"/>
    <property type="match status" value="1"/>
</dbReference>
<name>B8CZ39_HALOH</name>
<evidence type="ECO:0000259" key="1">
    <source>
        <dbReference type="PROSITE" id="PS50902"/>
    </source>
</evidence>
<dbReference type="GO" id="GO:0010181">
    <property type="term" value="F:FMN binding"/>
    <property type="evidence" value="ECO:0007669"/>
    <property type="project" value="InterPro"/>
</dbReference>
<proteinExistence type="predicted"/>
<sequence>MQKILIIHSEEGNIEEIARGIAEGARKNGHQVDILSTRDRGRVVSFFPYDLILVGSPTRGIFKGKIGKDLPPYLRECKRTAGKTAMAFVTPRFFATTTALKKVMAELEKLGCFVKNFASLKNRGEAVRFGEKL</sequence>
<feature type="domain" description="Flavodoxin-like" evidence="1">
    <location>
        <begin position="3"/>
        <end position="133"/>
    </location>
</feature>
<dbReference type="InterPro" id="IPR029039">
    <property type="entry name" value="Flavoprotein-like_sf"/>
</dbReference>
<dbReference type="GO" id="GO:0016651">
    <property type="term" value="F:oxidoreductase activity, acting on NAD(P)H"/>
    <property type="evidence" value="ECO:0007669"/>
    <property type="project" value="UniProtKB-ARBA"/>
</dbReference>
<dbReference type="PROSITE" id="PS50902">
    <property type="entry name" value="FLAVODOXIN_LIKE"/>
    <property type="match status" value="1"/>
</dbReference>
<dbReference type="eggNOG" id="COG0716">
    <property type="taxonomic scope" value="Bacteria"/>
</dbReference>
<evidence type="ECO:0000313" key="3">
    <source>
        <dbReference type="Proteomes" id="UP000000719"/>
    </source>
</evidence>
<keyword evidence="3" id="KW-1185">Reference proteome</keyword>
<organism evidence="2 3">
    <name type="scientific">Halothermothrix orenii (strain H 168 / OCM 544 / DSM 9562)</name>
    <dbReference type="NCBI Taxonomy" id="373903"/>
    <lineage>
        <taxon>Bacteria</taxon>
        <taxon>Bacillati</taxon>
        <taxon>Bacillota</taxon>
        <taxon>Clostridia</taxon>
        <taxon>Halanaerobiales</taxon>
        <taxon>Halothermotrichaceae</taxon>
        <taxon>Halothermothrix</taxon>
    </lineage>
</organism>
<reference evidence="2 3" key="1">
    <citation type="journal article" date="2009" name="PLoS ONE">
        <title>Genome analysis of the anaerobic thermohalophilic bacterium Halothermothrix orenii.</title>
        <authorList>
            <person name="Mavromatis K."/>
            <person name="Ivanova N."/>
            <person name="Anderson I."/>
            <person name="Lykidis A."/>
            <person name="Hooper S.D."/>
            <person name="Sun H."/>
            <person name="Kunin V."/>
            <person name="Lapidus A."/>
            <person name="Hugenholtz P."/>
            <person name="Patel B."/>
            <person name="Kyrpides N.C."/>
        </authorList>
    </citation>
    <scope>NUCLEOTIDE SEQUENCE [LARGE SCALE GENOMIC DNA]</scope>
    <source>
        <strain evidence="3">H 168 / OCM 544 / DSM 9562</strain>
    </source>
</reference>
<gene>
    <name evidence="2" type="ordered locus">Hore_18090</name>
</gene>